<dbReference type="Pfam" id="PF00487">
    <property type="entry name" value="FA_desaturase"/>
    <property type="match status" value="1"/>
</dbReference>
<dbReference type="EMBL" id="CAEZZA010000030">
    <property type="protein sequence ID" value="CAB4740913.1"/>
    <property type="molecule type" value="Genomic_DNA"/>
</dbReference>
<feature type="transmembrane region" description="Helical" evidence="1">
    <location>
        <begin position="54"/>
        <end position="73"/>
    </location>
</feature>
<dbReference type="GO" id="GO:0016020">
    <property type="term" value="C:membrane"/>
    <property type="evidence" value="ECO:0007669"/>
    <property type="project" value="TreeGrafter"/>
</dbReference>
<keyword evidence="1" id="KW-0812">Transmembrane</keyword>
<sequence>MDRTERHERLAMYALDSPAADRANEIGLANAEWFHSAIPRKRMKELMRREDMPAIRWTALWLGVMLVSAGLAIATWGTWYAIVFLLIYGILYGSGGDSRWHETGHGTPFETRWMNTVVYQIASFMMMREPTVWRWNHTLHHTDTIIVGMDPEIQAMRPARLARIIVNFAGLYDVPMSFKLMFMHAFGRLTRDEEIAVPSQEQHKVYRTARIWLLIYAAAIATSIFTWSILPLLLIGGPRIYATFMHVIYALTQHAGLQENALDHRLNCRTIKMCWVNRFIYWNMNYHVEHHMFPMVPSHKLPDLHADIKHDLPNMYPSIWAAYKEIIPAVLRQLKDPTYGVRRELPPGAAPYYEPIQTPAP</sequence>
<feature type="transmembrane region" description="Helical" evidence="1">
    <location>
        <begin position="211"/>
        <end position="235"/>
    </location>
</feature>
<evidence type="ECO:0000259" key="2">
    <source>
        <dbReference type="Pfam" id="PF00487"/>
    </source>
</evidence>
<reference evidence="3" key="1">
    <citation type="submission" date="2020-05" db="EMBL/GenBank/DDBJ databases">
        <authorList>
            <person name="Chiriac C."/>
            <person name="Salcher M."/>
            <person name="Ghai R."/>
            <person name="Kavagutti S V."/>
        </authorList>
    </citation>
    <scope>NUCLEOTIDE SEQUENCE</scope>
</reference>
<accession>A0A6J6T1W2</accession>
<dbReference type="PANTHER" id="PTHR19353:SF19">
    <property type="entry name" value="DELTA(5) FATTY ACID DESATURASE C-RELATED"/>
    <property type="match status" value="1"/>
</dbReference>
<keyword evidence="1" id="KW-1133">Transmembrane helix</keyword>
<evidence type="ECO:0000256" key="1">
    <source>
        <dbReference type="SAM" id="Phobius"/>
    </source>
</evidence>
<dbReference type="AlphaFoldDB" id="A0A6J6T1W2"/>
<dbReference type="InterPro" id="IPR012171">
    <property type="entry name" value="Fatty_acid_desaturase"/>
</dbReference>
<protein>
    <submittedName>
        <fullName evidence="3">Unannotated protein</fullName>
    </submittedName>
</protein>
<evidence type="ECO:0000313" key="3">
    <source>
        <dbReference type="EMBL" id="CAB4740913.1"/>
    </source>
</evidence>
<name>A0A6J6T1W2_9ZZZZ</name>
<dbReference type="InterPro" id="IPR005804">
    <property type="entry name" value="FA_desaturase_dom"/>
</dbReference>
<dbReference type="GO" id="GO:0016717">
    <property type="term" value="F:oxidoreductase activity, acting on paired donors, with oxidation of a pair of donors resulting in the reduction of molecular oxygen to two molecules of water"/>
    <property type="evidence" value="ECO:0007669"/>
    <property type="project" value="TreeGrafter"/>
</dbReference>
<feature type="transmembrane region" description="Helical" evidence="1">
    <location>
        <begin position="79"/>
        <end position="95"/>
    </location>
</feature>
<organism evidence="3">
    <name type="scientific">freshwater metagenome</name>
    <dbReference type="NCBI Taxonomy" id="449393"/>
    <lineage>
        <taxon>unclassified sequences</taxon>
        <taxon>metagenomes</taxon>
        <taxon>ecological metagenomes</taxon>
    </lineage>
</organism>
<feature type="domain" description="Fatty acid desaturase" evidence="2">
    <location>
        <begin position="78"/>
        <end position="321"/>
    </location>
</feature>
<keyword evidence="1" id="KW-0472">Membrane</keyword>
<dbReference type="PANTHER" id="PTHR19353">
    <property type="entry name" value="FATTY ACID DESATURASE 2"/>
    <property type="match status" value="1"/>
</dbReference>
<gene>
    <name evidence="3" type="ORF">UFOPK2809_00342</name>
</gene>
<dbReference type="GO" id="GO:0008610">
    <property type="term" value="P:lipid biosynthetic process"/>
    <property type="evidence" value="ECO:0007669"/>
    <property type="project" value="UniProtKB-ARBA"/>
</dbReference>
<proteinExistence type="predicted"/>